<keyword evidence="2" id="KW-0812">Transmembrane</keyword>
<keyword evidence="1" id="KW-0175">Coiled coil</keyword>
<evidence type="ECO:0000256" key="2">
    <source>
        <dbReference type="SAM" id="Phobius"/>
    </source>
</evidence>
<evidence type="ECO:0000259" key="3">
    <source>
        <dbReference type="Pfam" id="PF00350"/>
    </source>
</evidence>
<dbReference type="Proteomes" id="UP000245639">
    <property type="component" value="Unassembled WGS sequence"/>
</dbReference>
<organism evidence="4 5">
    <name type="scientific">Actinomycetospora cinnamomea</name>
    <dbReference type="NCBI Taxonomy" id="663609"/>
    <lineage>
        <taxon>Bacteria</taxon>
        <taxon>Bacillati</taxon>
        <taxon>Actinomycetota</taxon>
        <taxon>Actinomycetes</taxon>
        <taxon>Pseudonocardiales</taxon>
        <taxon>Pseudonocardiaceae</taxon>
        <taxon>Actinomycetospora</taxon>
    </lineage>
</organism>
<dbReference type="Pfam" id="PF00350">
    <property type="entry name" value="Dynamin_N"/>
    <property type="match status" value="1"/>
</dbReference>
<dbReference type="RefSeq" id="WP_116709734.1">
    <property type="nucleotide sequence ID" value="NZ_QEKW01000011.1"/>
</dbReference>
<dbReference type="OrthoDB" id="3798616at2"/>
<keyword evidence="2" id="KW-0472">Membrane</keyword>
<evidence type="ECO:0000313" key="5">
    <source>
        <dbReference type="Proteomes" id="UP000245639"/>
    </source>
</evidence>
<comment type="caution">
    <text evidence="4">The sequence shown here is derived from an EMBL/GenBank/DDBJ whole genome shotgun (WGS) entry which is preliminary data.</text>
</comment>
<dbReference type="SUPFAM" id="SSF52540">
    <property type="entry name" value="P-loop containing nucleoside triphosphate hydrolases"/>
    <property type="match status" value="1"/>
</dbReference>
<dbReference type="AlphaFoldDB" id="A0A2U1F668"/>
<dbReference type="InterPro" id="IPR027417">
    <property type="entry name" value="P-loop_NTPase"/>
</dbReference>
<proteinExistence type="predicted"/>
<feature type="coiled-coil region" evidence="1">
    <location>
        <begin position="582"/>
        <end position="612"/>
    </location>
</feature>
<accession>A0A2U1F668</accession>
<dbReference type="PANTHER" id="PTHR43681">
    <property type="entry name" value="TRANSMEMBRANE GTPASE FZO"/>
    <property type="match status" value="1"/>
</dbReference>
<keyword evidence="5" id="KW-1185">Reference proteome</keyword>
<reference evidence="4 5" key="1">
    <citation type="submission" date="2018-04" db="EMBL/GenBank/DDBJ databases">
        <title>Genomic Encyclopedia of Type Strains, Phase IV (KMG-IV): sequencing the most valuable type-strain genomes for metagenomic binning, comparative biology and taxonomic classification.</title>
        <authorList>
            <person name="Goeker M."/>
        </authorList>
    </citation>
    <scope>NUCLEOTIDE SEQUENCE [LARGE SCALE GENOMIC DNA]</scope>
    <source>
        <strain evidence="4 5">DSM 45771</strain>
    </source>
</reference>
<dbReference type="EMBL" id="QEKW01000011">
    <property type="protein sequence ID" value="PVZ07664.1"/>
    <property type="molecule type" value="Genomic_DNA"/>
</dbReference>
<sequence>MSGKQAPSAAARHAVETLDLAVKGAKAYERDDLVQRLSSARRLLTDSTVTVHVVGEFKQGKSSLVNGLLTAPVCPVDDDVATCVPTEVRYSPHVTASATFESMPGSGGSGWTETIPPGEIATYASEAGNPDNKRRLTAVTVGLDRPLLSSGLVLVDTPGVGGIGSVHHATTVGSLPQSHAVLFVTDASQELTAAELRFLRTVQELCPTVVLVLTKIDLYPHWMRIAELDHAHLQRAGVDIEMIAVSSELRSLAATAGDQALNAESGYPALVGRLGRVVAEAERLALDAVVVHVVSAIDQMEATATARRDALVDPANAAALLARLSATKERADALRERSSKWQVLLQDGFADIASDVEFDLRQRSRAVLHEAEAAIDDGDPAKNWEQFEEWLRERLAGEAMENYALFVRRAKEVAATVGEHFELAESEIVTARTVAAPVDLVGGLSLDAGFTNKKAKGALGAAFNKTYGGVLMFTMLPAIVGLAVPLPVGLLGGALLGGHGYREERKRQLERRRQEAKTAVRRVIDDFNLQVGKDSRDAIRHVQRELRTSWGERVAELQRSAAAALSAAQAEAKGGESDAGTRERIESDLATLQRLRARIEDLRGHLARIRTAEAPAAAPAAEAGVPA</sequence>
<feature type="transmembrane region" description="Helical" evidence="2">
    <location>
        <begin position="470"/>
        <end position="497"/>
    </location>
</feature>
<evidence type="ECO:0000256" key="1">
    <source>
        <dbReference type="SAM" id="Coils"/>
    </source>
</evidence>
<feature type="domain" description="Dynamin N-terminal" evidence="3">
    <location>
        <begin position="51"/>
        <end position="215"/>
    </location>
</feature>
<protein>
    <submittedName>
        <fullName evidence="4">Dynamin family protein</fullName>
    </submittedName>
</protein>
<dbReference type="InterPro" id="IPR051943">
    <property type="entry name" value="TRAFAC_Dynamin-like_GTPase"/>
</dbReference>
<dbReference type="Gene3D" id="3.40.50.300">
    <property type="entry name" value="P-loop containing nucleotide triphosphate hydrolases"/>
    <property type="match status" value="1"/>
</dbReference>
<dbReference type="InterPro" id="IPR045063">
    <property type="entry name" value="Dynamin_N"/>
</dbReference>
<name>A0A2U1F668_9PSEU</name>
<evidence type="ECO:0000313" key="4">
    <source>
        <dbReference type="EMBL" id="PVZ07664.1"/>
    </source>
</evidence>
<keyword evidence="2" id="KW-1133">Transmembrane helix</keyword>
<gene>
    <name evidence="4" type="ORF">C8D89_11135</name>
</gene>
<dbReference type="PANTHER" id="PTHR43681:SF1">
    <property type="entry name" value="SARCALUMENIN"/>
    <property type="match status" value="1"/>
</dbReference>